<dbReference type="AlphaFoldDB" id="A0AAJ1ICT2"/>
<dbReference type="CDD" id="cd07989">
    <property type="entry name" value="LPLAT_AGPAT-like"/>
    <property type="match status" value="1"/>
</dbReference>
<dbReference type="SUPFAM" id="SSF69593">
    <property type="entry name" value="Glycerol-3-phosphate (1)-acyltransferase"/>
    <property type="match status" value="1"/>
</dbReference>
<evidence type="ECO:0000313" key="3">
    <source>
        <dbReference type="Proteomes" id="UP001221217"/>
    </source>
</evidence>
<dbReference type="Proteomes" id="UP001221217">
    <property type="component" value="Unassembled WGS sequence"/>
</dbReference>
<protein>
    <submittedName>
        <fullName evidence="2">Lysophospholipid acyltransferase family protein</fullName>
    </submittedName>
</protein>
<keyword evidence="2" id="KW-0808">Transferase</keyword>
<gene>
    <name evidence="2" type="ORF">PQJ61_01465</name>
</gene>
<dbReference type="SMART" id="SM00563">
    <property type="entry name" value="PlsC"/>
    <property type="match status" value="1"/>
</dbReference>
<dbReference type="GO" id="GO:0016746">
    <property type="term" value="F:acyltransferase activity"/>
    <property type="evidence" value="ECO:0007669"/>
    <property type="project" value="UniProtKB-KW"/>
</dbReference>
<dbReference type="EMBL" id="JAQQAL010000006">
    <property type="protein sequence ID" value="MDC7225413.1"/>
    <property type="molecule type" value="Genomic_DNA"/>
</dbReference>
<name>A0AAJ1ICT2_9SPIO</name>
<dbReference type="InterPro" id="IPR002123">
    <property type="entry name" value="Plipid/glycerol_acylTrfase"/>
</dbReference>
<keyword evidence="2" id="KW-0012">Acyltransferase</keyword>
<proteinExistence type="predicted"/>
<comment type="caution">
    <text evidence="2">The sequence shown here is derived from an EMBL/GenBank/DDBJ whole genome shotgun (WGS) entry which is preliminary data.</text>
</comment>
<accession>A0AAJ1ICT2</accession>
<feature type="domain" description="Phospholipid/glycerol acyltransferase" evidence="1">
    <location>
        <begin position="40"/>
        <end position="148"/>
    </location>
</feature>
<evidence type="ECO:0000259" key="1">
    <source>
        <dbReference type="SMART" id="SM00563"/>
    </source>
</evidence>
<dbReference type="Pfam" id="PF01553">
    <property type="entry name" value="Acyltransferase"/>
    <property type="match status" value="1"/>
</dbReference>
<sequence>MAKWYQDTMWWILKNTKGKKLVESCNIEVVSHQEEPEPPFILMGNHAHAQDPYMIGHFMNHTVNYMANIDGVSDIQRRLSNLVGAYGKKKGASDFAALKQTINLLKNGNAIGIFPEGDRSWDGSTVDFIPGTASIAKRYKVPIRIAKMTGAYLTEPRWADYPRRGRVLIDFRTITVEEIALMSATELEKKICSMLKHNDIKDPLNNEIVFTGENLASGIQRIIWFCPECGAQDSINGSGDKIICSVCGKNWQLDGNLRISPTGRAGADLKDWIDMQADEMKKICESAGDAVLTRTDDITLSEVIDRKMTTPRNGNLVLYRDRIEFSYENSGMLVFDNIQVEHYIDNFNKAFEFDYGKKRYRVIFDGKNASKWIFFLNYLKAI</sequence>
<organism evidence="2 3">
    <name type="scientific">Candidatus Thalassospirochaeta sargassi</name>
    <dbReference type="NCBI Taxonomy" id="3119039"/>
    <lineage>
        <taxon>Bacteria</taxon>
        <taxon>Pseudomonadati</taxon>
        <taxon>Spirochaetota</taxon>
        <taxon>Spirochaetia</taxon>
        <taxon>Spirochaetales</taxon>
        <taxon>Spirochaetaceae</taxon>
        <taxon>Candidatus Thalassospirochaeta</taxon>
    </lineage>
</organism>
<evidence type="ECO:0000313" key="2">
    <source>
        <dbReference type="EMBL" id="MDC7225413.1"/>
    </source>
</evidence>
<reference evidence="2 3" key="1">
    <citation type="submission" date="2022-12" db="EMBL/GenBank/DDBJ databases">
        <title>Metagenome assembled genome from gulf of manar.</title>
        <authorList>
            <person name="Kohli P."/>
            <person name="Pk S."/>
            <person name="Venkata Ramana C."/>
            <person name="Sasikala C."/>
        </authorList>
    </citation>
    <scope>NUCLEOTIDE SEQUENCE [LARGE SCALE GENOMIC DNA]</scope>
    <source>
        <strain evidence="2">JB008</strain>
    </source>
</reference>